<evidence type="ECO:0000256" key="14">
    <source>
        <dbReference type="ARBA" id="ARBA00048679"/>
    </source>
</evidence>
<gene>
    <name evidence="20" type="ORF">UA08_08395</name>
</gene>
<evidence type="ECO:0000256" key="17">
    <source>
        <dbReference type="SAM" id="MobiDB-lite"/>
    </source>
</evidence>
<dbReference type="GO" id="GO:0001402">
    <property type="term" value="P:signal transduction involved in filamentous growth"/>
    <property type="evidence" value="ECO:0007669"/>
    <property type="project" value="UniProtKB-ARBA"/>
</dbReference>
<evidence type="ECO:0000259" key="18">
    <source>
        <dbReference type="PROSITE" id="PS50011"/>
    </source>
</evidence>
<evidence type="ECO:0000256" key="11">
    <source>
        <dbReference type="ARBA" id="ARBA00022840"/>
    </source>
</evidence>
<dbReference type="Gene3D" id="1.10.510.10">
    <property type="entry name" value="Transferase(Phosphotransferase) domain 1"/>
    <property type="match status" value="1"/>
</dbReference>
<dbReference type="AlphaFoldDB" id="A0A1Q5Q874"/>
<dbReference type="PROSITE" id="PS50108">
    <property type="entry name" value="CRIB"/>
    <property type="match status" value="1"/>
</dbReference>
<dbReference type="SUPFAM" id="SSF56112">
    <property type="entry name" value="Protein kinase-like (PK-like)"/>
    <property type="match status" value="1"/>
</dbReference>
<evidence type="ECO:0000256" key="4">
    <source>
        <dbReference type="ARBA" id="ARBA00012513"/>
    </source>
</evidence>
<dbReference type="EMBL" id="LFMY01000015">
    <property type="protein sequence ID" value="OKL56321.1"/>
    <property type="molecule type" value="Genomic_DNA"/>
</dbReference>
<dbReference type="GeneID" id="31008151"/>
<evidence type="ECO:0000256" key="16">
    <source>
        <dbReference type="PROSITE-ProRule" id="PRU10141"/>
    </source>
</evidence>
<keyword evidence="8" id="KW-0808">Transferase</keyword>
<comment type="similarity">
    <text evidence="3">Belongs to the protein kinase superfamily. STE Ser/Thr protein kinase family. STE20 subfamily.</text>
</comment>
<evidence type="ECO:0000256" key="9">
    <source>
        <dbReference type="ARBA" id="ARBA00022741"/>
    </source>
</evidence>
<dbReference type="Pfam" id="PF00069">
    <property type="entry name" value="Pkinase"/>
    <property type="match status" value="1"/>
</dbReference>
<dbReference type="GO" id="GO:0106310">
    <property type="term" value="F:protein serine kinase activity"/>
    <property type="evidence" value="ECO:0007669"/>
    <property type="project" value="RHEA"/>
</dbReference>
<feature type="domain" description="Protein kinase" evidence="18">
    <location>
        <begin position="551"/>
        <end position="797"/>
    </location>
</feature>
<sequence length="826" mass="90919">MDQERSTGFKFRRPSSKLHKEPPQFNRQLKSQQSNPSLKRHPSAPVYPRNYTGSREHLRTRSNAYGSSSSSSLEQQHNSSAGHSPVGEFLYSSHRSSQGRSPYPLWYSLTNDASDELTGPPFDVRGMFNVLEEGGDPADHEKQQQSELSATRRPPTLQSYHTSPDYRSNQTLRQSASFTALNNPPMDTALPQIQDVPSSSKRNSDDGTGTKPRRKGTFSSFVNSVLGSPRNIKISAPENPVHVTHVGYDNQTGQFTGLPKDWQRMLQASGISKKEQEQHPQTMVDIMRFYEKNAAGAGDDEVWHKFDHAHPRHGEYPDAISPTQSPIAGGPASATGPRFPQNHEGSFENPRAAPPIPKPAQTSPAPILSPAMLPHRAAPKAPTSVPGIVPSRPPPQPPLVSSKAPATTSPPEPLATPPIPEDEELISNGPGPDVAGAIHSPVQYQQQQERAMAAAQQAITNKQLDRSRSQRQQQQPPQTPHLEPQTTTPSTTPPIAQSPFPNGQVPIPHPSPQQSAASAARPRPRARQSNAFDVRAKLQAICTPGDPTKKYYNLNKIGQGASGGVFTAYENASNKCVAIKQMNLDLQPKKDLIINEILVMKDSKHKNIVNFLDSYLHGLDLWVVMEYMEGGSLTDVVTFNIMSEGQIAAVCRETLSGLQHLHSKGVIHRDIKSDNILLSMEADFGFCAQINDSQNKRNTMVGTPYWMAPEVVTRKEYGRKVDIWSLGIMAIEMIEGEPPYLTESPLRALYLIATNGTPKIKDEHNLSAVFRDFLHFALRVDPEKRASAHDLLKHPFMSVCEPLSSLSPLVKSARISRAQEKAQKGA</sequence>
<dbReference type="PROSITE" id="PS00108">
    <property type="entry name" value="PROTEIN_KINASE_ST"/>
    <property type="match status" value="1"/>
</dbReference>
<dbReference type="FunFam" id="1.10.510.10:FF:000011">
    <property type="entry name" value="Non-specific serine/threonine protein kinase"/>
    <property type="match status" value="1"/>
</dbReference>
<dbReference type="GO" id="GO:0008349">
    <property type="term" value="F:MAP kinase kinase kinase kinase activity"/>
    <property type="evidence" value="ECO:0007669"/>
    <property type="project" value="UniProtKB-ARBA"/>
</dbReference>
<evidence type="ECO:0000256" key="15">
    <source>
        <dbReference type="ARBA" id="ARBA00053561"/>
    </source>
</evidence>
<evidence type="ECO:0000256" key="12">
    <source>
        <dbReference type="ARBA" id="ARBA00023242"/>
    </source>
</evidence>
<feature type="compositionally biased region" description="Low complexity" evidence="17">
    <location>
        <begin position="512"/>
        <end position="521"/>
    </location>
</feature>
<feature type="compositionally biased region" description="Polar residues" evidence="17">
    <location>
        <begin position="25"/>
        <end position="37"/>
    </location>
</feature>
<dbReference type="Gene3D" id="3.90.810.10">
    <property type="entry name" value="CRIB domain"/>
    <property type="match status" value="1"/>
</dbReference>
<dbReference type="RefSeq" id="XP_020116442.1">
    <property type="nucleotide sequence ID" value="XM_020263502.1"/>
</dbReference>
<feature type="compositionally biased region" description="Low complexity" evidence="17">
    <location>
        <begin position="443"/>
        <end position="458"/>
    </location>
</feature>
<dbReference type="GO" id="GO:0005524">
    <property type="term" value="F:ATP binding"/>
    <property type="evidence" value="ECO:0007669"/>
    <property type="project" value="UniProtKB-UniRule"/>
</dbReference>
<evidence type="ECO:0000256" key="13">
    <source>
        <dbReference type="ARBA" id="ARBA00047899"/>
    </source>
</evidence>
<evidence type="ECO:0000313" key="21">
    <source>
        <dbReference type="Proteomes" id="UP000214365"/>
    </source>
</evidence>
<dbReference type="STRING" id="1441469.A0A1Q5Q874"/>
<dbReference type="PANTHER" id="PTHR45832">
    <property type="entry name" value="SERINE/THREONINE-PROTEIN KINASE SAMKA-RELATED-RELATED"/>
    <property type="match status" value="1"/>
</dbReference>
<dbReference type="InterPro" id="IPR000719">
    <property type="entry name" value="Prot_kinase_dom"/>
</dbReference>
<evidence type="ECO:0000256" key="5">
    <source>
        <dbReference type="ARBA" id="ARBA00022490"/>
    </source>
</evidence>
<dbReference type="SMART" id="SM00220">
    <property type="entry name" value="S_TKc"/>
    <property type="match status" value="1"/>
</dbReference>
<dbReference type="Pfam" id="PF00786">
    <property type="entry name" value="PBD"/>
    <property type="match status" value="1"/>
</dbReference>
<dbReference type="InterPro" id="IPR017441">
    <property type="entry name" value="Protein_kinase_ATP_BS"/>
</dbReference>
<dbReference type="InterPro" id="IPR000095">
    <property type="entry name" value="CRIB_dom"/>
</dbReference>
<comment type="function">
    <text evidence="15">MAP4K component of the MAPK pathway required for the mating pheromone response and the regulation of cell polarity and cell cycle.</text>
</comment>
<dbReference type="OrthoDB" id="248923at2759"/>
<organism evidence="20 21">
    <name type="scientific">Talaromyces atroroseus</name>
    <dbReference type="NCBI Taxonomy" id="1441469"/>
    <lineage>
        <taxon>Eukaryota</taxon>
        <taxon>Fungi</taxon>
        <taxon>Dikarya</taxon>
        <taxon>Ascomycota</taxon>
        <taxon>Pezizomycotina</taxon>
        <taxon>Eurotiomycetes</taxon>
        <taxon>Eurotiomycetidae</taxon>
        <taxon>Eurotiales</taxon>
        <taxon>Trichocomaceae</taxon>
        <taxon>Talaromyces</taxon>
        <taxon>Talaromyces sect. Trachyspermi</taxon>
    </lineage>
</organism>
<reference evidence="20 21" key="1">
    <citation type="submission" date="2015-06" db="EMBL/GenBank/DDBJ databases">
        <title>Talaromyces atroroseus IBT 11181 draft genome.</title>
        <authorList>
            <person name="Rasmussen K.B."/>
            <person name="Rasmussen S."/>
            <person name="Petersen B."/>
            <person name="Sicheritz-Ponten T."/>
            <person name="Mortensen U.H."/>
            <person name="Thrane U."/>
        </authorList>
    </citation>
    <scope>NUCLEOTIDE SEQUENCE [LARGE SCALE GENOMIC DNA]</scope>
    <source>
        <strain evidence="20 21">IBT 11181</strain>
    </source>
</reference>
<feature type="compositionally biased region" description="Polar residues" evidence="17">
    <location>
        <begin position="73"/>
        <end position="82"/>
    </location>
</feature>
<feature type="domain" description="CRIB" evidence="19">
    <location>
        <begin position="234"/>
        <end position="247"/>
    </location>
</feature>
<dbReference type="FunFam" id="3.90.810.10:FF:000007">
    <property type="entry name" value="Non-specific serine/threonine protein kinase"/>
    <property type="match status" value="1"/>
</dbReference>
<dbReference type="PROSITE" id="PS00107">
    <property type="entry name" value="PROTEIN_KINASE_ATP"/>
    <property type="match status" value="1"/>
</dbReference>
<keyword evidence="6" id="KW-0589">Pheromone response</keyword>
<comment type="subcellular location">
    <subcellularLocation>
        <location evidence="2">Cytoplasm</location>
    </subcellularLocation>
    <subcellularLocation>
        <location evidence="1">Nucleus</location>
    </subcellularLocation>
</comment>
<evidence type="ECO:0000256" key="6">
    <source>
        <dbReference type="ARBA" id="ARBA00022507"/>
    </source>
</evidence>
<comment type="catalytic activity">
    <reaction evidence="14">
        <text>L-seryl-[protein] + ATP = O-phospho-L-seryl-[protein] + ADP + H(+)</text>
        <dbReference type="Rhea" id="RHEA:17989"/>
        <dbReference type="Rhea" id="RHEA-COMP:9863"/>
        <dbReference type="Rhea" id="RHEA-COMP:11604"/>
        <dbReference type="ChEBI" id="CHEBI:15378"/>
        <dbReference type="ChEBI" id="CHEBI:29999"/>
        <dbReference type="ChEBI" id="CHEBI:30616"/>
        <dbReference type="ChEBI" id="CHEBI:83421"/>
        <dbReference type="ChEBI" id="CHEBI:456216"/>
        <dbReference type="EC" id="2.7.11.1"/>
    </reaction>
</comment>
<evidence type="ECO:0000256" key="7">
    <source>
        <dbReference type="ARBA" id="ARBA00022527"/>
    </source>
</evidence>
<feature type="binding site" evidence="16">
    <location>
        <position position="580"/>
    </location>
    <ligand>
        <name>ATP</name>
        <dbReference type="ChEBI" id="CHEBI:30616"/>
    </ligand>
</feature>
<dbReference type="InterPro" id="IPR008271">
    <property type="entry name" value="Ser/Thr_kinase_AS"/>
</dbReference>
<evidence type="ECO:0000256" key="10">
    <source>
        <dbReference type="ARBA" id="ARBA00022777"/>
    </source>
</evidence>
<accession>A0A1Q5Q874</accession>
<dbReference type="GO" id="GO:0071470">
    <property type="term" value="P:cellular response to osmotic stress"/>
    <property type="evidence" value="ECO:0007669"/>
    <property type="project" value="UniProtKB-ARBA"/>
</dbReference>
<evidence type="ECO:0000259" key="19">
    <source>
        <dbReference type="PROSITE" id="PS50108"/>
    </source>
</evidence>
<name>A0A1Q5Q874_TALAT</name>
<dbReference type="PROSITE" id="PS50011">
    <property type="entry name" value="PROTEIN_KINASE_DOM"/>
    <property type="match status" value="1"/>
</dbReference>
<feature type="compositionally biased region" description="Low complexity" evidence="17">
    <location>
        <begin position="470"/>
        <end position="499"/>
    </location>
</feature>
<feature type="compositionally biased region" description="Polar residues" evidence="17">
    <location>
        <begin position="156"/>
        <end position="182"/>
    </location>
</feature>
<dbReference type="SMART" id="SM00285">
    <property type="entry name" value="PBD"/>
    <property type="match status" value="1"/>
</dbReference>
<keyword evidence="11 16" id="KW-0067">ATP-binding</keyword>
<dbReference type="CDD" id="cd01093">
    <property type="entry name" value="CRIB_PAK_like"/>
    <property type="match status" value="1"/>
</dbReference>
<dbReference type="Gene3D" id="3.30.200.20">
    <property type="entry name" value="Phosphorylase Kinase, domain 1"/>
    <property type="match status" value="1"/>
</dbReference>
<proteinExistence type="inferred from homology"/>
<protein>
    <recommendedName>
        <fullName evidence="4">non-specific serine/threonine protein kinase</fullName>
        <ecNumber evidence="4">2.7.11.1</ecNumber>
    </recommendedName>
</protein>
<dbReference type="EC" id="2.7.11.1" evidence="4"/>
<feature type="region of interest" description="Disordered" evidence="17">
    <location>
        <begin position="1"/>
        <end position="218"/>
    </location>
</feature>
<comment type="caution">
    <text evidence="20">The sequence shown here is derived from an EMBL/GenBank/DDBJ whole genome shotgun (WGS) entry which is preliminary data.</text>
</comment>
<dbReference type="InterPro" id="IPR033923">
    <property type="entry name" value="PAK_BD"/>
</dbReference>
<evidence type="ECO:0000256" key="3">
    <source>
        <dbReference type="ARBA" id="ARBA00008874"/>
    </source>
</evidence>
<keyword evidence="10 20" id="KW-0418">Kinase</keyword>
<dbReference type="GO" id="GO:0005634">
    <property type="term" value="C:nucleus"/>
    <property type="evidence" value="ECO:0007669"/>
    <property type="project" value="UniProtKB-SubCell"/>
</dbReference>
<dbReference type="GO" id="GO:0005737">
    <property type="term" value="C:cytoplasm"/>
    <property type="evidence" value="ECO:0007669"/>
    <property type="project" value="UniProtKB-SubCell"/>
</dbReference>
<comment type="catalytic activity">
    <reaction evidence="13">
        <text>L-threonyl-[protein] + ATP = O-phospho-L-threonyl-[protein] + ADP + H(+)</text>
        <dbReference type="Rhea" id="RHEA:46608"/>
        <dbReference type="Rhea" id="RHEA-COMP:11060"/>
        <dbReference type="Rhea" id="RHEA-COMP:11605"/>
        <dbReference type="ChEBI" id="CHEBI:15378"/>
        <dbReference type="ChEBI" id="CHEBI:30013"/>
        <dbReference type="ChEBI" id="CHEBI:30616"/>
        <dbReference type="ChEBI" id="CHEBI:61977"/>
        <dbReference type="ChEBI" id="CHEBI:456216"/>
        <dbReference type="EC" id="2.7.11.1"/>
    </reaction>
</comment>
<dbReference type="InterPro" id="IPR011009">
    <property type="entry name" value="Kinase-like_dom_sf"/>
</dbReference>
<dbReference type="InterPro" id="IPR051931">
    <property type="entry name" value="PAK3-like"/>
</dbReference>
<keyword evidence="7" id="KW-0723">Serine/threonine-protein kinase</keyword>
<dbReference type="InterPro" id="IPR036936">
    <property type="entry name" value="CRIB_dom_sf"/>
</dbReference>
<evidence type="ECO:0000313" key="20">
    <source>
        <dbReference type="EMBL" id="OKL56321.1"/>
    </source>
</evidence>
<dbReference type="Proteomes" id="UP000214365">
    <property type="component" value="Unassembled WGS sequence"/>
</dbReference>
<feature type="compositionally biased region" description="Pro residues" evidence="17">
    <location>
        <begin position="408"/>
        <end position="419"/>
    </location>
</feature>
<dbReference type="GO" id="GO:0019236">
    <property type="term" value="P:response to pheromone"/>
    <property type="evidence" value="ECO:0007669"/>
    <property type="project" value="UniProtKB-KW"/>
</dbReference>
<keyword evidence="12" id="KW-0539">Nucleus</keyword>
<keyword evidence="21" id="KW-1185">Reference proteome</keyword>
<keyword evidence="5" id="KW-0963">Cytoplasm</keyword>
<dbReference type="CDD" id="cd06614">
    <property type="entry name" value="STKc_PAK"/>
    <property type="match status" value="1"/>
</dbReference>
<keyword evidence="9 16" id="KW-0547">Nucleotide-binding</keyword>
<evidence type="ECO:0000256" key="2">
    <source>
        <dbReference type="ARBA" id="ARBA00004496"/>
    </source>
</evidence>
<feature type="region of interest" description="Disordered" evidence="17">
    <location>
        <begin position="313"/>
        <end position="530"/>
    </location>
</feature>
<dbReference type="PANTHER" id="PTHR45832:SF22">
    <property type="entry name" value="SERINE_THREONINE-PROTEIN KINASE SAMKA-RELATED"/>
    <property type="match status" value="1"/>
</dbReference>
<dbReference type="FunFam" id="3.30.200.20:FF:000385">
    <property type="entry name" value="Non-specific serine/threonine protein kinase"/>
    <property type="match status" value="1"/>
</dbReference>
<evidence type="ECO:0000256" key="1">
    <source>
        <dbReference type="ARBA" id="ARBA00004123"/>
    </source>
</evidence>
<evidence type="ECO:0000256" key="8">
    <source>
        <dbReference type="ARBA" id="ARBA00022679"/>
    </source>
</evidence>